<sequence>MTAHHDTTAPNPLLRELHAAHSLILRDLQACRSLVDSAGSVTADSPLPRLAALRRMSLLIRTRQDLLVLCRLLREHHDLEDTIVLPPVRVAAPHLTSLVEHLHADHQELDGMLERIETTLLAAGSPGDASIALARLAVALDDLGTWLRQHFEREEMVLGPVIEAWPSWPRPALPET</sequence>
<dbReference type="Gene3D" id="1.20.120.520">
    <property type="entry name" value="nmb1532 protein domain like"/>
    <property type="match status" value="1"/>
</dbReference>
<reference evidence="2 3" key="1">
    <citation type="submission" date="2020-07" db="EMBL/GenBank/DDBJ databases">
        <title>Sequencing the genomes of 1000 actinobacteria strains.</title>
        <authorList>
            <person name="Klenk H.-P."/>
        </authorList>
    </citation>
    <scope>NUCLEOTIDE SEQUENCE [LARGE SCALE GENOMIC DNA]</scope>
    <source>
        <strain evidence="2 3">DSM 44121</strain>
    </source>
</reference>
<dbReference type="Pfam" id="PF01814">
    <property type="entry name" value="Hemerythrin"/>
    <property type="match status" value="1"/>
</dbReference>
<accession>A0A7W3J7L1</accession>
<dbReference type="AlphaFoldDB" id="A0A7W3J7L1"/>
<protein>
    <recommendedName>
        <fullName evidence="1">Hemerythrin-like domain-containing protein</fullName>
    </recommendedName>
</protein>
<dbReference type="Proteomes" id="UP000540568">
    <property type="component" value="Unassembled WGS sequence"/>
</dbReference>
<name>A0A7W3J7L1_9MICO</name>
<gene>
    <name evidence="2" type="ORF">FHX71_001678</name>
</gene>
<dbReference type="RefSeq" id="WP_182615261.1">
    <property type="nucleotide sequence ID" value="NZ_BAAATF010000020.1"/>
</dbReference>
<feature type="domain" description="Hemerythrin-like" evidence="1">
    <location>
        <begin position="14"/>
        <end position="161"/>
    </location>
</feature>
<keyword evidence="3" id="KW-1185">Reference proteome</keyword>
<evidence type="ECO:0000259" key="1">
    <source>
        <dbReference type="Pfam" id="PF01814"/>
    </source>
</evidence>
<evidence type="ECO:0000313" key="3">
    <source>
        <dbReference type="Proteomes" id="UP000540568"/>
    </source>
</evidence>
<comment type="caution">
    <text evidence="2">The sequence shown here is derived from an EMBL/GenBank/DDBJ whole genome shotgun (WGS) entry which is preliminary data.</text>
</comment>
<dbReference type="InterPro" id="IPR012312">
    <property type="entry name" value="Hemerythrin-like"/>
</dbReference>
<dbReference type="EMBL" id="JACGWV010000001">
    <property type="protein sequence ID" value="MBA8807736.1"/>
    <property type="molecule type" value="Genomic_DNA"/>
</dbReference>
<proteinExistence type="predicted"/>
<organism evidence="2 3">
    <name type="scientific">Promicromonospora sukumoe</name>
    <dbReference type="NCBI Taxonomy" id="88382"/>
    <lineage>
        <taxon>Bacteria</taxon>
        <taxon>Bacillati</taxon>
        <taxon>Actinomycetota</taxon>
        <taxon>Actinomycetes</taxon>
        <taxon>Micrococcales</taxon>
        <taxon>Promicromonosporaceae</taxon>
        <taxon>Promicromonospora</taxon>
    </lineage>
</organism>
<evidence type="ECO:0000313" key="2">
    <source>
        <dbReference type="EMBL" id="MBA8807736.1"/>
    </source>
</evidence>